<gene>
    <name evidence="3" type="ORF">ERS417307_03786</name>
    <name evidence="1" type="ORF">ERS852462_02444</name>
    <name evidence="4" type="ORF">ERS852510_04008</name>
    <name evidence="2" type="ORF">ERS852554_00001</name>
</gene>
<evidence type="ECO:0000313" key="6">
    <source>
        <dbReference type="Proteomes" id="UP000095614"/>
    </source>
</evidence>
<dbReference type="Proteomes" id="UP000095614">
    <property type="component" value="Unassembled WGS sequence"/>
</dbReference>
<dbReference type="EMBL" id="CZBF01000001">
    <property type="protein sequence ID" value="CUP21707.1"/>
    <property type="molecule type" value="Genomic_DNA"/>
</dbReference>
<dbReference type="AlphaFoldDB" id="A0A174VEF1"/>
<name>A0A174VEF1_BACUN</name>
<dbReference type="Proteomes" id="UP000095419">
    <property type="component" value="Unassembled WGS sequence"/>
</dbReference>
<reference evidence="5 6" key="1">
    <citation type="submission" date="2015-09" db="EMBL/GenBank/DDBJ databases">
        <authorList>
            <consortium name="Pathogen Informatics"/>
        </authorList>
    </citation>
    <scope>NUCLEOTIDE SEQUENCE [LARGE SCALE GENOMIC DNA]</scope>
    <source>
        <strain evidence="3 5">2789STDY5608791</strain>
        <strain evidence="1 6">2789STDY5834847</strain>
        <strain evidence="4 7">2789STDY5834898</strain>
        <strain evidence="2 8">2789STDY5834942</strain>
    </source>
</reference>
<evidence type="ECO:0000313" key="2">
    <source>
        <dbReference type="EMBL" id="CUP21707.1"/>
    </source>
</evidence>
<dbReference type="EMBL" id="CZAF01000007">
    <property type="protein sequence ID" value="CUP05735.1"/>
    <property type="molecule type" value="Genomic_DNA"/>
</dbReference>
<evidence type="ECO:0000313" key="7">
    <source>
        <dbReference type="Proteomes" id="UP000095766"/>
    </source>
</evidence>
<dbReference type="EMBL" id="CYZF01000013">
    <property type="protein sequence ID" value="CUP49064.1"/>
    <property type="molecule type" value="Genomic_DNA"/>
</dbReference>
<evidence type="ECO:0000313" key="4">
    <source>
        <dbReference type="EMBL" id="CUQ33194.1"/>
    </source>
</evidence>
<evidence type="ECO:0000313" key="3">
    <source>
        <dbReference type="EMBL" id="CUP49064.1"/>
    </source>
</evidence>
<dbReference type="EMBL" id="CZAO01000028">
    <property type="protein sequence ID" value="CUQ33194.1"/>
    <property type="molecule type" value="Genomic_DNA"/>
</dbReference>
<sequence>MSFFWKSKNFSSFLSIQYQMDFCKFGVNLIGREKITQLIL</sequence>
<dbReference type="Proteomes" id="UP000095788">
    <property type="component" value="Unassembled WGS sequence"/>
</dbReference>
<accession>A0A174VEF1</accession>
<evidence type="ECO:0000313" key="5">
    <source>
        <dbReference type="Proteomes" id="UP000095419"/>
    </source>
</evidence>
<evidence type="ECO:0000313" key="1">
    <source>
        <dbReference type="EMBL" id="CUP05735.1"/>
    </source>
</evidence>
<organism evidence="4 7">
    <name type="scientific">Bacteroides uniformis</name>
    <dbReference type="NCBI Taxonomy" id="820"/>
    <lineage>
        <taxon>Bacteria</taxon>
        <taxon>Pseudomonadati</taxon>
        <taxon>Bacteroidota</taxon>
        <taxon>Bacteroidia</taxon>
        <taxon>Bacteroidales</taxon>
        <taxon>Bacteroidaceae</taxon>
        <taxon>Bacteroides</taxon>
    </lineage>
</organism>
<evidence type="ECO:0000313" key="8">
    <source>
        <dbReference type="Proteomes" id="UP000095788"/>
    </source>
</evidence>
<proteinExistence type="predicted"/>
<dbReference type="Proteomes" id="UP000095766">
    <property type="component" value="Unassembled WGS sequence"/>
</dbReference>
<protein>
    <submittedName>
        <fullName evidence="4">Uncharacterized protein</fullName>
    </submittedName>
</protein>